<protein>
    <submittedName>
        <fullName evidence="4">ABC transporter related protein</fullName>
    </submittedName>
</protein>
<keyword evidence="5" id="KW-1185">Reference proteome</keyword>
<dbReference type="GO" id="GO:0005524">
    <property type="term" value="F:ATP binding"/>
    <property type="evidence" value="ECO:0007669"/>
    <property type="project" value="UniProtKB-KW"/>
</dbReference>
<accession>F0SLQ6</accession>
<dbReference type="SMART" id="SM00382">
    <property type="entry name" value="AAA"/>
    <property type="match status" value="1"/>
</dbReference>
<organism evidence="4 5">
    <name type="scientific">Rubinisphaera brasiliensis (strain ATCC 49424 / DSM 5305 / JCM 21570 / IAM 15109 / NBRC 103401 / IFAM 1448)</name>
    <name type="common">Planctomyces brasiliensis</name>
    <dbReference type="NCBI Taxonomy" id="756272"/>
    <lineage>
        <taxon>Bacteria</taxon>
        <taxon>Pseudomonadati</taxon>
        <taxon>Planctomycetota</taxon>
        <taxon>Planctomycetia</taxon>
        <taxon>Planctomycetales</taxon>
        <taxon>Planctomycetaceae</taxon>
        <taxon>Rubinisphaera</taxon>
    </lineage>
</organism>
<dbReference type="InterPro" id="IPR015854">
    <property type="entry name" value="ABC_transpr_LolD-like"/>
</dbReference>
<evidence type="ECO:0000256" key="1">
    <source>
        <dbReference type="ARBA" id="ARBA00022741"/>
    </source>
</evidence>
<dbReference type="GO" id="GO:0016887">
    <property type="term" value="F:ATP hydrolysis activity"/>
    <property type="evidence" value="ECO:0007669"/>
    <property type="project" value="InterPro"/>
</dbReference>
<dbReference type="Proteomes" id="UP000006860">
    <property type="component" value="Chromosome"/>
</dbReference>
<dbReference type="InterPro" id="IPR027417">
    <property type="entry name" value="P-loop_NTPase"/>
</dbReference>
<proteinExistence type="predicted"/>
<dbReference type="GO" id="GO:0005886">
    <property type="term" value="C:plasma membrane"/>
    <property type="evidence" value="ECO:0007669"/>
    <property type="project" value="TreeGrafter"/>
</dbReference>
<dbReference type="OrthoDB" id="9802264at2"/>
<gene>
    <name evidence="4" type="ordered locus">Plabr_1182</name>
</gene>
<dbReference type="Gene3D" id="3.40.50.300">
    <property type="entry name" value="P-loop containing nucleotide triphosphate hydrolases"/>
    <property type="match status" value="2"/>
</dbReference>
<sequence>MNAKGMRMRLQVAYEFVPPTATVAVRQVMDHFGIGVEQGRHEIVSDWELPLEPGQLVCFVGDSGSGKSSLLRATARQLTGVVDIQQVELEEVALIDALPLPFAESLNLLSSCGLSEAQLILRRPAELSEGQRYRFRMARAIAEQPAWVLADEFTSALDRTTAKVIAFNVRRLCDRLGIGFLTATTHEDVLDDLQPDLCAICRLGSQPELIQRTDDAGKKKESALRTTCGSAGRLDATGRTSLGGITAGMTWAS</sequence>
<dbReference type="InterPro" id="IPR003593">
    <property type="entry name" value="AAA+_ATPase"/>
</dbReference>
<dbReference type="SUPFAM" id="SSF52540">
    <property type="entry name" value="P-loop containing nucleoside triphosphate hydrolases"/>
    <property type="match status" value="1"/>
</dbReference>
<dbReference type="HOGENOM" id="CLU_1097883_0_0_0"/>
<evidence type="ECO:0000256" key="2">
    <source>
        <dbReference type="ARBA" id="ARBA00022840"/>
    </source>
</evidence>
<dbReference type="KEGG" id="pbs:Plabr_1182"/>
<name>F0SLQ6_RUBBR</name>
<keyword evidence="2" id="KW-0067">ATP-binding</keyword>
<dbReference type="GO" id="GO:0022857">
    <property type="term" value="F:transmembrane transporter activity"/>
    <property type="evidence" value="ECO:0007669"/>
    <property type="project" value="TreeGrafter"/>
</dbReference>
<dbReference type="STRING" id="756272.Plabr_1182"/>
<dbReference type="PROSITE" id="PS50893">
    <property type="entry name" value="ABC_TRANSPORTER_2"/>
    <property type="match status" value="1"/>
</dbReference>
<dbReference type="Pfam" id="PF00005">
    <property type="entry name" value="ABC_tran"/>
    <property type="match status" value="1"/>
</dbReference>
<keyword evidence="1" id="KW-0547">Nucleotide-binding</keyword>
<dbReference type="EMBL" id="CP002546">
    <property type="protein sequence ID" value="ADY58797.1"/>
    <property type="molecule type" value="Genomic_DNA"/>
</dbReference>
<dbReference type="InterPro" id="IPR003439">
    <property type="entry name" value="ABC_transporter-like_ATP-bd"/>
</dbReference>
<dbReference type="AlphaFoldDB" id="F0SLQ6"/>
<evidence type="ECO:0000313" key="5">
    <source>
        <dbReference type="Proteomes" id="UP000006860"/>
    </source>
</evidence>
<evidence type="ECO:0000313" key="4">
    <source>
        <dbReference type="EMBL" id="ADY58797.1"/>
    </source>
</evidence>
<dbReference type="eggNOG" id="COG2401">
    <property type="taxonomic scope" value="Bacteria"/>
</dbReference>
<evidence type="ECO:0000259" key="3">
    <source>
        <dbReference type="PROSITE" id="PS50893"/>
    </source>
</evidence>
<feature type="domain" description="ABC transporter" evidence="3">
    <location>
        <begin position="23"/>
        <end position="228"/>
    </location>
</feature>
<reference evidence="5" key="1">
    <citation type="submission" date="2011-02" db="EMBL/GenBank/DDBJ databases">
        <title>The complete genome of Planctomyces brasiliensis DSM 5305.</title>
        <authorList>
            <person name="Lucas S."/>
            <person name="Copeland A."/>
            <person name="Lapidus A."/>
            <person name="Bruce D."/>
            <person name="Goodwin L."/>
            <person name="Pitluck S."/>
            <person name="Kyrpides N."/>
            <person name="Mavromatis K."/>
            <person name="Pagani I."/>
            <person name="Ivanova N."/>
            <person name="Ovchinnikova G."/>
            <person name="Lu M."/>
            <person name="Detter J.C."/>
            <person name="Han C."/>
            <person name="Land M."/>
            <person name="Hauser L."/>
            <person name="Markowitz V."/>
            <person name="Cheng J.-F."/>
            <person name="Hugenholtz P."/>
            <person name="Woyke T."/>
            <person name="Wu D."/>
            <person name="Tindall B."/>
            <person name="Pomrenke H.G."/>
            <person name="Brambilla E."/>
            <person name="Klenk H.-P."/>
            <person name="Eisen J.A."/>
        </authorList>
    </citation>
    <scope>NUCLEOTIDE SEQUENCE [LARGE SCALE GENOMIC DNA]</scope>
    <source>
        <strain evidence="5">ATCC 49424 / DSM 5305 / JCM 21570 / NBRC 103401 / IFAM 1448</strain>
    </source>
</reference>
<dbReference type="PANTHER" id="PTHR24220">
    <property type="entry name" value="IMPORT ATP-BINDING PROTEIN"/>
    <property type="match status" value="1"/>
</dbReference>